<dbReference type="AlphaFoldDB" id="A0A0E9RV87"/>
<reference evidence="1" key="1">
    <citation type="submission" date="2014-11" db="EMBL/GenBank/DDBJ databases">
        <authorList>
            <person name="Amaro Gonzalez C."/>
        </authorList>
    </citation>
    <scope>NUCLEOTIDE SEQUENCE</scope>
</reference>
<organism evidence="1">
    <name type="scientific">Anguilla anguilla</name>
    <name type="common">European freshwater eel</name>
    <name type="synonym">Muraena anguilla</name>
    <dbReference type="NCBI Taxonomy" id="7936"/>
    <lineage>
        <taxon>Eukaryota</taxon>
        <taxon>Metazoa</taxon>
        <taxon>Chordata</taxon>
        <taxon>Craniata</taxon>
        <taxon>Vertebrata</taxon>
        <taxon>Euteleostomi</taxon>
        <taxon>Actinopterygii</taxon>
        <taxon>Neopterygii</taxon>
        <taxon>Teleostei</taxon>
        <taxon>Anguilliformes</taxon>
        <taxon>Anguillidae</taxon>
        <taxon>Anguilla</taxon>
    </lineage>
</organism>
<name>A0A0E9RV87_ANGAN</name>
<protein>
    <submittedName>
        <fullName evidence="1">Uncharacterized protein</fullName>
    </submittedName>
</protein>
<evidence type="ECO:0000313" key="1">
    <source>
        <dbReference type="EMBL" id="JAH33086.1"/>
    </source>
</evidence>
<sequence length="29" mass="3233">MVDIGTSEMLEVLSLDHHGPILLVHFISE</sequence>
<accession>A0A0E9RV87</accession>
<proteinExistence type="predicted"/>
<reference evidence="1" key="2">
    <citation type="journal article" date="2015" name="Fish Shellfish Immunol.">
        <title>Early steps in the European eel (Anguilla anguilla)-Vibrio vulnificus interaction in the gills: Role of the RtxA13 toxin.</title>
        <authorList>
            <person name="Callol A."/>
            <person name="Pajuelo D."/>
            <person name="Ebbesson L."/>
            <person name="Teles M."/>
            <person name="MacKenzie S."/>
            <person name="Amaro C."/>
        </authorList>
    </citation>
    <scope>NUCLEOTIDE SEQUENCE</scope>
</reference>
<dbReference type="EMBL" id="GBXM01073699">
    <property type="protein sequence ID" value="JAH34878.1"/>
    <property type="molecule type" value="Transcribed_RNA"/>
</dbReference>
<dbReference type="EMBL" id="GBXM01075491">
    <property type="protein sequence ID" value="JAH33086.1"/>
    <property type="molecule type" value="Transcribed_RNA"/>
</dbReference>